<keyword evidence="1" id="KW-1133">Transmembrane helix</keyword>
<feature type="transmembrane region" description="Helical" evidence="1">
    <location>
        <begin position="126"/>
        <end position="150"/>
    </location>
</feature>
<gene>
    <name evidence="4" type="ORF">AAW51_1967</name>
</gene>
<keyword evidence="1" id="KW-0472">Membrane</keyword>
<evidence type="ECO:0000313" key="5">
    <source>
        <dbReference type="Proteomes" id="UP000035352"/>
    </source>
</evidence>
<evidence type="ECO:0000256" key="1">
    <source>
        <dbReference type="SAM" id="Phobius"/>
    </source>
</evidence>
<feature type="signal peptide" evidence="2">
    <location>
        <begin position="1"/>
        <end position="20"/>
    </location>
</feature>
<keyword evidence="1" id="KW-0812">Transmembrane</keyword>
<name>A0A0G3BKZ5_9BURK</name>
<dbReference type="KEGG" id="pbh:AAW51_1967"/>
<dbReference type="OrthoDB" id="9155091at2"/>
<sequence length="222" mass="23669">MQTSLFLAALLMGVAGSPHCATMCGAATAGIGCTPRRLWAFQAGRVVGYALFGLVIASSAQALQWGAREVSVLKPFWAMWHVAVVVLGLVLLWTGRQPAWLDRLAHRVWQSARHRTLGWDGLRWPFFGGLLWTLLPCGLLYSALMVAALASRPWEGALVMAVFALGSALSLHLGATVWRRLRNAPGRSGGWAIRAGGLVLASASAVALAHGLHLGPETLICT</sequence>
<dbReference type="AlphaFoldDB" id="A0A0G3BKZ5"/>
<organism evidence="4 5">
    <name type="scientific">Caldimonas brevitalea</name>
    <dbReference type="NCBI Taxonomy" id="413882"/>
    <lineage>
        <taxon>Bacteria</taxon>
        <taxon>Pseudomonadati</taxon>
        <taxon>Pseudomonadota</taxon>
        <taxon>Betaproteobacteria</taxon>
        <taxon>Burkholderiales</taxon>
        <taxon>Sphaerotilaceae</taxon>
        <taxon>Caldimonas</taxon>
    </lineage>
</organism>
<reference evidence="4 5" key="1">
    <citation type="submission" date="2015-05" db="EMBL/GenBank/DDBJ databases">
        <authorList>
            <person name="Tang B."/>
            <person name="Yu Y."/>
        </authorList>
    </citation>
    <scope>NUCLEOTIDE SEQUENCE [LARGE SCALE GENOMIC DNA]</scope>
    <source>
        <strain evidence="4 5">DSM 7029</strain>
    </source>
</reference>
<protein>
    <recommendedName>
        <fullName evidence="3">Urease accessory protein UreH-like transmembrane domain-containing protein</fullName>
    </recommendedName>
</protein>
<evidence type="ECO:0000259" key="3">
    <source>
        <dbReference type="Pfam" id="PF13386"/>
    </source>
</evidence>
<keyword evidence="2" id="KW-0732">Signal</keyword>
<dbReference type="InterPro" id="IPR039447">
    <property type="entry name" value="UreH-like_TM_dom"/>
</dbReference>
<dbReference type="Pfam" id="PF13386">
    <property type="entry name" value="DsbD_2"/>
    <property type="match status" value="1"/>
</dbReference>
<feature type="chain" id="PRO_5002551613" description="Urease accessory protein UreH-like transmembrane domain-containing protein" evidence="2">
    <location>
        <begin position="21"/>
        <end position="222"/>
    </location>
</feature>
<evidence type="ECO:0000256" key="2">
    <source>
        <dbReference type="SAM" id="SignalP"/>
    </source>
</evidence>
<feature type="transmembrane region" description="Helical" evidence="1">
    <location>
        <begin position="75"/>
        <end position="94"/>
    </location>
</feature>
<dbReference type="PANTHER" id="PTHR42208">
    <property type="entry name" value="HEAVY METAL TRANSPORTER-RELATED"/>
    <property type="match status" value="1"/>
</dbReference>
<dbReference type="RefSeq" id="WP_047194475.1">
    <property type="nucleotide sequence ID" value="NZ_CP011371.1"/>
</dbReference>
<feature type="transmembrane region" description="Helical" evidence="1">
    <location>
        <begin position="191"/>
        <end position="209"/>
    </location>
</feature>
<keyword evidence="5" id="KW-1185">Reference proteome</keyword>
<feature type="transmembrane region" description="Helical" evidence="1">
    <location>
        <begin position="39"/>
        <end position="63"/>
    </location>
</feature>
<accession>A0A0G3BKZ5</accession>
<evidence type="ECO:0000313" key="4">
    <source>
        <dbReference type="EMBL" id="AKJ28658.1"/>
    </source>
</evidence>
<dbReference type="EMBL" id="CP011371">
    <property type="protein sequence ID" value="AKJ28658.1"/>
    <property type="molecule type" value="Genomic_DNA"/>
</dbReference>
<dbReference type="PANTHER" id="PTHR42208:SF1">
    <property type="entry name" value="HEAVY METAL TRANSPORTER"/>
    <property type="match status" value="1"/>
</dbReference>
<feature type="transmembrane region" description="Helical" evidence="1">
    <location>
        <begin position="157"/>
        <end position="179"/>
    </location>
</feature>
<dbReference type="STRING" id="413882.AAW51_1967"/>
<dbReference type="Proteomes" id="UP000035352">
    <property type="component" value="Chromosome"/>
</dbReference>
<feature type="domain" description="Urease accessory protein UreH-like transmembrane" evidence="3">
    <location>
        <begin position="8"/>
        <end position="199"/>
    </location>
</feature>
<proteinExistence type="predicted"/>